<organism evidence="3 4">
    <name type="scientific">Ophiobolus disseminans</name>
    <dbReference type="NCBI Taxonomy" id="1469910"/>
    <lineage>
        <taxon>Eukaryota</taxon>
        <taxon>Fungi</taxon>
        <taxon>Dikarya</taxon>
        <taxon>Ascomycota</taxon>
        <taxon>Pezizomycotina</taxon>
        <taxon>Dothideomycetes</taxon>
        <taxon>Pleosporomycetidae</taxon>
        <taxon>Pleosporales</taxon>
        <taxon>Pleosporineae</taxon>
        <taxon>Phaeosphaeriaceae</taxon>
        <taxon>Ophiobolus</taxon>
    </lineage>
</organism>
<evidence type="ECO:0000256" key="1">
    <source>
        <dbReference type="SAM" id="MobiDB-lite"/>
    </source>
</evidence>
<sequence>MVARAAPHGTDGHSAGRAVQPDSCRETDLQGPEPVVWRTPTEDQLPLRTMFGCGLRKSFPLNAHMALGITYTSIFLLSLAITDP</sequence>
<feature type="transmembrane region" description="Helical" evidence="2">
    <location>
        <begin position="59"/>
        <end position="81"/>
    </location>
</feature>
<accession>A0A6A7A0B2</accession>
<keyword evidence="4" id="KW-1185">Reference proteome</keyword>
<dbReference type="AlphaFoldDB" id="A0A6A7A0B2"/>
<keyword evidence="2" id="KW-0472">Membrane</keyword>
<name>A0A6A7A0B2_9PLEO</name>
<evidence type="ECO:0000313" key="4">
    <source>
        <dbReference type="Proteomes" id="UP000799424"/>
    </source>
</evidence>
<dbReference type="Proteomes" id="UP000799424">
    <property type="component" value="Unassembled WGS sequence"/>
</dbReference>
<evidence type="ECO:0000313" key="3">
    <source>
        <dbReference type="EMBL" id="KAF2826772.1"/>
    </source>
</evidence>
<keyword evidence="2" id="KW-1133">Transmembrane helix</keyword>
<feature type="region of interest" description="Disordered" evidence="1">
    <location>
        <begin position="1"/>
        <end position="37"/>
    </location>
</feature>
<keyword evidence="2" id="KW-0812">Transmembrane</keyword>
<proteinExistence type="predicted"/>
<reference evidence="3" key="1">
    <citation type="journal article" date="2020" name="Stud. Mycol.">
        <title>101 Dothideomycetes genomes: a test case for predicting lifestyles and emergence of pathogens.</title>
        <authorList>
            <person name="Haridas S."/>
            <person name="Albert R."/>
            <person name="Binder M."/>
            <person name="Bloem J."/>
            <person name="Labutti K."/>
            <person name="Salamov A."/>
            <person name="Andreopoulos B."/>
            <person name="Baker S."/>
            <person name="Barry K."/>
            <person name="Bills G."/>
            <person name="Bluhm B."/>
            <person name="Cannon C."/>
            <person name="Castanera R."/>
            <person name="Culley D."/>
            <person name="Daum C."/>
            <person name="Ezra D."/>
            <person name="Gonzalez J."/>
            <person name="Henrissat B."/>
            <person name="Kuo A."/>
            <person name="Liang C."/>
            <person name="Lipzen A."/>
            <person name="Lutzoni F."/>
            <person name="Magnuson J."/>
            <person name="Mondo S."/>
            <person name="Nolan M."/>
            <person name="Ohm R."/>
            <person name="Pangilinan J."/>
            <person name="Park H.-J."/>
            <person name="Ramirez L."/>
            <person name="Alfaro M."/>
            <person name="Sun H."/>
            <person name="Tritt A."/>
            <person name="Yoshinaga Y."/>
            <person name="Zwiers L.-H."/>
            <person name="Turgeon B."/>
            <person name="Goodwin S."/>
            <person name="Spatafora J."/>
            <person name="Crous P."/>
            <person name="Grigoriev I."/>
        </authorList>
    </citation>
    <scope>NUCLEOTIDE SEQUENCE</scope>
    <source>
        <strain evidence="3">CBS 113818</strain>
    </source>
</reference>
<protein>
    <submittedName>
        <fullName evidence="3">Uncharacterized protein</fullName>
    </submittedName>
</protein>
<gene>
    <name evidence="3" type="ORF">CC86DRAFT_20435</name>
</gene>
<evidence type="ECO:0000256" key="2">
    <source>
        <dbReference type="SAM" id="Phobius"/>
    </source>
</evidence>
<dbReference type="EMBL" id="MU006225">
    <property type="protein sequence ID" value="KAF2826772.1"/>
    <property type="molecule type" value="Genomic_DNA"/>
</dbReference>